<feature type="compositionally biased region" description="Gly residues" evidence="1">
    <location>
        <begin position="17"/>
        <end position="27"/>
    </location>
</feature>
<sequence length="175" mass="18232">MSASSRRGDGFPKSTAVGGGRCGLRGAGGAAAERAAFDRRGLKAKLRFKDSGAVMCETGRRSTAAAAHSSGERFVEKGKRVSEADGGRGGVTSLGQRRERRKLRCGLRFVGGTADRDGKRRRRRGVVSQVRSRKKRRGAATTTVAAVDDGGSVGGSAQQVAPSEGGEERRVGEGV</sequence>
<proteinExistence type="predicted"/>
<feature type="compositionally biased region" description="Basic residues" evidence="1">
    <location>
        <begin position="119"/>
        <end position="138"/>
    </location>
</feature>
<feature type="compositionally biased region" description="Basic and acidic residues" evidence="1">
    <location>
        <begin position="70"/>
        <end position="86"/>
    </location>
</feature>
<feature type="compositionally biased region" description="Basic and acidic residues" evidence="1">
    <location>
        <begin position="166"/>
        <end position="175"/>
    </location>
</feature>
<evidence type="ECO:0000256" key="1">
    <source>
        <dbReference type="SAM" id="MobiDB-lite"/>
    </source>
</evidence>
<dbReference type="Proteomes" id="UP000673691">
    <property type="component" value="Unassembled WGS sequence"/>
</dbReference>
<name>A0A8H7ZRJ0_9FUNG</name>
<feature type="region of interest" description="Disordered" evidence="1">
    <location>
        <begin position="1"/>
        <end position="27"/>
    </location>
</feature>
<organism evidence="2 3">
    <name type="scientific">Olpidium bornovanus</name>
    <dbReference type="NCBI Taxonomy" id="278681"/>
    <lineage>
        <taxon>Eukaryota</taxon>
        <taxon>Fungi</taxon>
        <taxon>Fungi incertae sedis</taxon>
        <taxon>Olpidiomycota</taxon>
        <taxon>Olpidiomycotina</taxon>
        <taxon>Olpidiomycetes</taxon>
        <taxon>Olpidiales</taxon>
        <taxon>Olpidiaceae</taxon>
        <taxon>Olpidium</taxon>
    </lineage>
</organism>
<feature type="region of interest" description="Disordered" evidence="1">
    <location>
        <begin position="111"/>
        <end position="175"/>
    </location>
</feature>
<gene>
    <name evidence="2" type="ORF">BJ554DRAFT_1784</name>
</gene>
<accession>A0A8H7ZRJ0</accession>
<keyword evidence="3" id="KW-1185">Reference proteome</keyword>
<reference evidence="2 3" key="1">
    <citation type="journal article" name="Sci. Rep.">
        <title>Genome-scale phylogenetic analyses confirm Olpidium as the closest living zoosporic fungus to the non-flagellated, terrestrial fungi.</title>
        <authorList>
            <person name="Chang Y."/>
            <person name="Rochon D."/>
            <person name="Sekimoto S."/>
            <person name="Wang Y."/>
            <person name="Chovatia M."/>
            <person name="Sandor L."/>
            <person name="Salamov A."/>
            <person name="Grigoriev I.V."/>
            <person name="Stajich J.E."/>
            <person name="Spatafora J.W."/>
        </authorList>
    </citation>
    <scope>NUCLEOTIDE SEQUENCE [LARGE SCALE GENOMIC DNA]</scope>
    <source>
        <strain evidence="2">S191</strain>
    </source>
</reference>
<dbReference type="EMBL" id="JAEFCI010009028">
    <property type="protein sequence ID" value="KAG5458069.1"/>
    <property type="molecule type" value="Genomic_DNA"/>
</dbReference>
<comment type="caution">
    <text evidence="2">The sequence shown here is derived from an EMBL/GenBank/DDBJ whole genome shotgun (WGS) entry which is preliminary data.</text>
</comment>
<feature type="compositionally biased region" description="Low complexity" evidence="1">
    <location>
        <begin position="139"/>
        <end position="161"/>
    </location>
</feature>
<dbReference type="AlphaFoldDB" id="A0A8H7ZRJ0"/>
<feature type="compositionally biased region" description="Basic and acidic residues" evidence="1">
    <location>
        <begin position="1"/>
        <end position="10"/>
    </location>
</feature>
<evidence type="ECO:0000313" key="2">
    <source>
        <dbReference type="EMBL" id="KAG5458069.1"/>
    </source>
</evidence>
<protein>
    <submittedName>
        <fullName evidence="2">Uncharacterized protein</fullName>
    </submittedName>
</protein>
<feature type="region of interest" description="Disordered" evidence="1">
    <location>
        <begin position="60"/>
        <end position="99"/>
    </location>
</feature>
<evidence type="ECO:0000313" key="3">
    <source>
        <dbReference type="Proteomes" id="UP000673691"/>
    </source>
</evidence>